<dbReference type="PANTHER" id="PTHR33064:SF37">
    <property type="entry name" value="RIBONUCLEASE H"/>
    <property type="match status" value="1"/>
</dbReference>
<evidence type="ECO:0000313" key="4">
    <source>
        <dbReference type="Ensembl" id="ENSSANP00000013586.1"/>
    </source>
</evidence>
<dbReference type="PROSITE" id="PS50878">
    <property type="entry name" value="RT_POL"/>
    <property type="match status" value="1"/>
</dbReference>
<dbReference type="Pfam" id="PF00078">
    <property type="entry name" value="RVT_1"/>
    <property type="match status" value="1"/>
</dbReference>
<evidence type="ECO:0000256" key="2">
    <source>
        <dbReference type="ARBA" id="ARBA00012180"/>
    </source>
</evidence>
<dbReference type="AlphaFoldDB" id="A0A671L2H2"/>
<organism evidence="4 5">
    <name type="scientific">Sinocyclocheilus anshuiensis</name>
    <dbReference type="NCBI Taxonomy" id="1608454"/>
    <lineage>
        <taxon>Eukaryota</taxon>
        <taxon>Metazoa</taxon>
        <taxon>Chordata</taxon>
        <taxon>Craniata</taxon>
        <taxon>Vertebrata</taxon>
        <taxon>Euteleostomi</taxon>
        <taxon>Actinopterygii</taxon>
        <taxon>Neopterygii</taxon>
        <taxon>Teleostei</taxon>
        <taxon>Ostariophysi</taxon>
        <taxon>Cypriniformes</taxon>
        <taxon>Cyprinidae</taxon>
        <taxon>Cyprininae</taxon>
        <taxon>Sinocyclocheilus</taxon>
    </lineage>
</organism>
<feature type="domain" description="Reverse transcriptase" evidence="3">
    <location>
        <begin position="124"/>
        <end position="308"/>
    </location>
</feature>
<dbReference type="EC" id="3.1.26.4" evidence="2"/>
<dbReference type="Gene3D" id="3.30.70.270">
    <property type="match status" value="1"/>
</dbReference>
<dbReference type="Proteomes" id="UP000472260">
    <property type="component" value="Unassembled WGS sequence"/>
</dbReference>
<name>A0A671L2H2_9TELE</name>
<dbReference type="InterPro" id="IPR000477">
    <property type="entry name" value="RT_dom"/>
</dbReference>
<evidence type="ECO:0000259" key="3">
    <source>
        <dbReference type="PROSITE" id="PS50878"/>
    </source>
</evidence>
<dbReference type="PANTHER" id="PTHR33064">
    <property type="entry name" value="POL PROTEIN"/>
    <property type="match status" value="1"/>
</dbReference>
<dbReference type="Gene3D" id="3.10.10.10">
    <property type="entry name" value="HIV Type 1 Reverse Transcriptase, subunit A, domain 1"/>
    <property type="match status" value="1"/>
</dbReference>
<keyword evidence="5" id="KW-1185">Reference proteome</keyword>
<dbReference type="InterPro" id="IPR043502">
    <property type="entry name" value="DNA/RNA_pol_sf"/>
</dbReference>
<protein>
    <recommendedName>
        <fullName evidence="2">ribonuclease H</fullName>
        <ecNumber evidence="2">3.1.26.4</ecNumber>
    </recommendedName>
</protein>
<dbReference type="SUPFAM" id="SSF56672">
    <property type="entry name" value="DNA/RNA polymerases"/>
    <property type="match status" value="1"/>
</dbReference>
<dbReference type="GO" id="GO:0004523">
    <property type="term" value="F:RNA-DNA hybrid ribonuclease activity"/>
    <property type="evidence" value="ECO:0007669"/>
    <property type="project" value="UniProtKB-EC"/>
</dbReference>
<evidence type="ECO:0000256" key="1">
    <source>
        <dbReference type="ARBA" id="ARBA00010879"/>
    </source>
</evidence>
<sequence length="339" mass="38476">MNNVVILKEPFWYLPDNSEGTVLGMDIMQKHGFVIHCFEKQIKLQTNKTTKKGLLQSTASIMSISNTDLVQLLINKHSDVWANHEHDCVDFEVCIEGEPPPPQKQYRIKPEAEAAVHEIVQQLEKRGIVWRCCSTTYSPCLPVPKPNGKWRLCIDYQCLNKVLPKATPIVANPATILSKVSTNASWFTVLDIKNGFWSIKVKREDQWKLAFMVNQLQYTWPQPYHPAGLHNSPAIFHRAVADALGPELGTGEVVHYVDDILIATEGPLENHLQLVDKVLQILGKAGFKMKKEKAQIAQKEVHYLGYTLTQSYRALTDDRRKCIAKLPRPHTLNALQKVL</sequence>
<evidence type="ECO:0000313" key="5">
    <source>
        <dbReference type="Proteomes" id="UP000472260"/>
    </source>
</evidence>
<comment type="similarity">
    <text evidence="1">Belongs to the beta type-B retroviral polymerase family. HERV class-II K(HML-2) pol subfamily.</text>
</comment>
<reference evidence="4" key="1">
    <citation type="submission" date="2025-08" db="UniProtKB">
        <authorList>
            <consortium name="Ensembl"/>
        </authorList>
    </citation>
    <scope>IDENTIFICATION</scope>
</reference>
<dbReference type="InterPro" id="IPR043128">
    <property type="entry name" value="Rev_trsase/Diguanyl_cyclase"/>
</dbReference>
<proteinExistence type="inferred from homology"/>
<accession>A0A671L2H2</accession>
<dbReference type="Ensembl" id="ENSSANT00000014499.1">
    <property type="protein sequence ID" value="ENSSANP00000013586.1"/>
    <property type="gene ID" value="ENSSANG00000007228.1"/>
</dbReference>
<reference evidence="4" key="2">
    <citation type="submission" date="2025-09" db="UniProtKB">
        <authorList>
            <consortium name="Ensembl"/>
        </authorList>
    </citation>
    <scope>IDENTIFICATION</scope>
</reference>
<dbReference type="InterPro" id="IPR051320">
    <property type="entry name" value="Viral_Replic_Matur_Polypro"/>
</dbReference>